<evidence type="ECO:0000259" key="2">
    <source>
        <dbReference type="Pfam" id="PF00437"/>
    </source>
</evidence>
<dbReference type="Pfam" id="PF00437">
    <property type="entry name" value="T2SSE"/>
    <property type="match status" value="1"/>
</dbReference>
<dbReference type="InterPro" id="IPR050921">
    <property type="entry name" value="T4SS_GSP_E_ATPase"/>
</dbReference>
<dbReference type="RefSeq" id="WP_315606216.1">
    <property type="nucleotide sequence ID" value="NZ_CP130318.1"/>
</dbReference>
<dbReference type="InterPro" id="IPR001482">
    <property type="entry name" value="T2SS/T4SS_dom"/>
</dbReference>
<proteinExistence type="inferred from homology"/>
<organism evidence="3 4">
    <name type="scientific">Paenibacillus aurantius</name>
    <dbReference type="NCBI Taxonomy" id="2918900"/>
    <lineage>
        <taxon>Bacteria</taxon>
        <taxon>Bacillati</taxon>
        <taxon>Bacillota</taxon>
        <taxon>Bacilli</taxon>
        <taxon>Bacillales</taxon>
        <taxon>Paenibacillaceae</taxon>
        <taxon>Paenibacillus</taxon>
    </lineage>
</organism>
<dbReference type="PANTHER" id="PTHR30486">
    <property type="entry name" value="TWITCHING MOTILITY PROTEIN PILT"/>
    <property type="match status" value="1"/>
</dbReference>
<dbReference type="Proteomes" id="UP001305702">
    <property type="component" value="Chromosome"/>
</dbReference>
<accession>A0AA96LFU4</accession>
<dbReference type="GO" id="GO:0016887">
    <property type="term" value="F:ATP hydrolysis activity"/>
    <property type="evidence" value="ECO:0007669"/>
    <property type="project" value="InterPro"/>
</dbReference>
<reference evidence="3 4" key="1">
    <citation type="submission" date="2022-02" db="EMBL/GenBank/DDBJ databases">
        <title>Paenibacillus sp. MBLB1776 Whole Genome Shotgun Sequencing.</title>
        <authorList>
            <person name="Hwang C.Y."/>
            <person name="Cho E.-S."/>
            <person name="Seo M.-J."/>
        </authorList>
    </citation>
    <scope>NUCLEOTIDE SEQUENCE [LARGE SCALE GENOMIC DNA]</scope>
    <source>
        <strain evidence="3 4">MBLB1776</strain>
    </source>
</reference>
<feature type="domain" description="Bacterial type II secretion system protein E" evidence="2">
    <location>
        <begin position="205"/>
        <end position="373"/>
    </location>
</feature>
<gene>
    <name evidence="3" type="ORF">MJA45_05145</name>
</gene>
<dbReference type="EMBL" id="CP130318">
    <property type="protein sequence ID" value="WNQ12439.1"/>
    <property type="molecule type" value="Genomic_DNA"/>
</dbReference>
<dbReference type="KEGG" id="paun:MJA45_05145"/>
<comment type="similarity">
    <text evidence="1">Belongs to the GSP E family.</text>
</comment>
<evidence type="ECO:0000313" key="4">
    <source>
        <dbReference type="Proteomes" id="UP001305702"/>
    </source>
</evidence>
<name>A0AA96LFU4_9BACL</name>
<keyword evidence="4" id="KW-1185">Reference proteome</keyword>
<evidence type="ECO:0000313" key="3">
    <source>
        <dbReference type="EMBL" id="WNQ12439.1"/>
    </source>
</evidence>
<dbReference type="AlphaFoldDB" id="A0AA96LFU4"/>
<dbReference type="InterPro" id="IPR027417">
    <property type="entry name" value="P-loop_NTPase"/>
</dbReference>
<evidence type="ECO:0000256" key="1">
    <source>
        <dbReference type="ARBA" id="ARBA00006611"/>
    </source>
</evidence>
<dbReference type="Gene3D" id="3.30.450.380">
    <property type="match status" value="1"/>
</dbReference>
<dbReference type="SUPFAM" id="SSF52540">
    <property type="entry name" value="P-loop containing nucleoside triphosphate hydrolases"/>
    <property type="match status" value="1"/>
</dbReference>
<dbReference type="Gene3D" id="3.40.50.300">
    <property type="entry name" value="P-loop containing nucleotide triphosphate hydrolases"/>
    <property type="match status" value="1"/>
</dbReference>
<dbReference type="PANTHER" id="PTHR30486:SF6">
    <property type="entry name" value="TYPE IV PILUS RETRACTATION ATPASE PILT"/>
    <property type="match status" value="1"/>
</dbReference>
<protein>
    <submittedName>
        <fullName evidence="3">ATPase, T2SS/T4P/T4SS family</fullName>
    </submittedName>
</protein>
<sequence length="467" mass="53260">MMPGKFSLLAYANSKNGRQMPAEESAGRGQAEEEAKRIFDGWAEEIRSELASGRGRSEEERQQYGEMLNRAVLGYEEDRFRILMIIQDKLAKKRIGDIRPPNRTYGTLAEAIFAEVIGLNVLELVLKNKEGLEEIQVVGTKIFEVRGGTSRPSPVKMNSLRDVERIQQNLVLYNNDTLNPRKRWAEVRLKDGSRVTMTGYGYTAEPTLTIRFYTMNSFTLQTLCLPIYETINEPIRRLLTCLLASCFNLVIIGPTNSGKTNLIKALVSELPQEERIVTIEGRFELMLKRDFPDRNIIEYEMDETDPKHSGEQAFKLALRQSPKRIVHAEIRDEDANLYVRACTRGHEGSMTSVHVNQLEDVPEAITDMCMMDGRGMNPDRLVKRIADYVTNIGLEMAVVDGKRKLVRIGEYEYKEGGVAVRDLVRYDREKKEWEFPGEFTRKAVQRMGRYDREGLAGLVEEGVISAC</sequence>